<dbReference type="Pfam" id="PF07287">
    <property type="entry name" value="AtuA"/>
    <property type="match status" value="1"/>
</dbReference>
<reference evidence="3 4" key="1">
    <citation type="submission" date="2014-05" db="EMBL/GenBank/DDBJ databases">
        <title>Draft genome sequence of a rare smut relative, Tilletiaria anomala UBC 951.</title>
        <authorList>
            <consortium name="DOE Joint Genome Institute"/>
            <person name="Toome M."/>
            <person name="Kuo A."/>
            <person name="Henrissat B."/>
            <person name="Lipzen A."/>
            <person name="Tritt A."/>
            <person name="Yoshinaga Y."/>
            <person name="Zane M."/>
            <person name="Barry K."/>
            <person name="Grigoriev I.V."/>
            <person name="Spatafora J.W."/>
            <person name="Aimea M.C."/>
        </authorList>
    </citation>
    <scope>NUCLEOTIDE SEQUENCE [LARGE SCALE GENOMIC DNA]</scope>
    <source>
        <strain evidence="3 4">UBC 951</strain>
    </source>
</reference>
<dbReference type="InterPro" id="IPR056362">
    <property type="entry name" value="AtuA-like_ferredoxin_dom"/>
</dbReference>
<feature type="domain" description="Acyclic terpene utilisation N-terminal" evidence="1">
    <location>
        <begin position="8"/>
        <end position="504"/>
    </location>
</feature>
<dbReference type="InParanoid" id="A0A066WC41"/>
<organism evidence="3 4">
    <name type="scientific">Tilletiaria anomala (strain ATCC 24038 / CBS 436.72 / UBC 951)</name>
    <dbReference type="NCBI Taxonomy" id="1037660"/>
    <lineage>
        <taxon>Eukaryota</taxon>
        <taxon>Fungi</taxon>
        <taxon>Dikarya</taxon>
        <taxon>Basidiomycota</taxon>
        <taxon>Ustilaginomycotina</taxon>
        <taxon>Exobasidiomycetes</taxon>
        <taxon>Georgefischeriales</taxon>
        <taxon>Tilletiariaceae</taxon>
        <taxon>Tilletiaria</taxon>
    </lineage>
</organism>
<evidence type="ECO:0000259" key="2">
    <source>
        <dbReference type="Pfam" id="PF23544"/>
    </source>
</evidence>
<accession>A0A066WC41</accession>
<proteinExistence type="predicted"/>
<dbReference type="GeneID" id="25267153"/>
<comment type="caution">
    <text evidence="3">The sequence shown here is derived from an EMBL/GenBank/DDBJ whole genome shotgun (WGS) entry which is preliminary data.</text>
</comment>
<keyword evidence="4" id="KW-1185">Reference proteome</keyword>
<dbReference type="Proteomes" id="UP000027361">
    <property type="component" value="Unassembled WGS sequence"/>
</dbReference>
<evidence type="ECO:0000313" key="4">
    <source>
        <dbReference type="Proteomes" id="UP000027361"/>
    </source>
</evidence>
<protein>
    <submittedName>
        <fullName evidence="3">DUF1446-domain-containing protein</fullName>
    </submittedName>
</protein>
<dbReference type="STRING" id="1037660.A0A066WC41"/>
<name>A0A066WC41_TILAU</name>
<evidence type="ECO:0000313" key="3">
    <source>
        <dbReference type="EMBL" id="KDN51301.1"/>
    </source>
</evidence>
<dbReference type="OrthoDB" id="10265871at2759"/>
<dbReference type="PANTHER" id="PTHR47708">
    <property type="match status" value="1"/>
</dbReference>
<dbReference type="PANTHER" id="PTHR47708:SF2">
    <property type="entry name" value="SI:CH73-132F6.5"/>
    <property type="match status" value="1"/>
</dbReference>
<dbReference type="HOGENOM" id="CLU_012617_1_0_1"/>
<evidence type="ECO:0000259" key="1">
    <source>
        <dbReference type="Pfam" id="PF07287"/>
    </source>
</evidence>
<feature type="domain" description="AtuA-like ferredoxin-fold" evidence="2">
    <location>
        <begin position="582"/>
        <end position="685"/>
    </location>
</feature>
<sequence>MPTQDKEVRIGCYSAFWGDSPQAAFQMVHQPSPPLHYLVADYLAEVTMGLLARRSRMAKAGKAKPGYIEEIVPLVIAPLLASLQANGTKLIINAGGLDPVGLKNTIETEVKRQGMDQGTDAHKVAAVWGDDLHAEWEQLVSSSSFTQFSHFNIDAGPSLEPLLHLPKPGAGKGSDTLLSLNAYIGAAPIAAALDRGATIIITGRCADSALVLAPLMHEFDWPHTANEIGGCGNSATQDLQRYYDRLATASLAGHIIECGAQATGGNFTDWKEGAFSGCGGWSNMGYGIVTFPRSKDGLVFDVSKPPETGGIVSVLSVGEQMLYEVLDPENYILPDVTLDLSQVELKQVERELVRVSKARGKPPPSHLKCTAILSKGYKISGELCIVGEEAKLKAEMLGRAILTRAGRAMNMRGFAEFEKTRIECVGAEAMFGAHSRLDGSREVVLRISASHKDPKALMWMALELAQAATSTAPGITGLGAGRVAPSPLFSTQSVLIPREAVECKTLVAAESAHSTFRHATQGSHAYHRGGSAQKRSFPQINLHASSSILPLPDNAPHMLAYTAEAREIPSPQSAYSLSHQLVPLIRIAVGRSGDKGDSANIAFIARRPEFYGIIQSQVTCETVRSYLSHLLTPNGPDGQGGSEIVRFLAPGVNAVNFVVSKCLGGGGLLGLQYDRQAKTFAQVGLSAIKVRVPSGLLAAL</sequence>
<dbReference type="Pfam" id="PF23544">
    <property type="entry name" value="AtuA_ferredoxin"/>
    <property type="match status" value="1"/>
</dbReference>
<gene>
    <name evidence="3" type="ORF">K437DRAFT_293456</name>
</gene>
<dbReference type="OMA" id="YEHIGFP"/>
<dbReference type="RefSeq" id="XP_013244637.1">
    <property type="nucleotide sequence ID" value="XM_013389183.1"/>
</dbReference>
<dbReference type="AlphaFoldDB" id="A0A066WC41"/>
<dbReference type="InterPro" id="IPR010839">
    <property type="entry name" value="AtuA_N"/>
</dbReference>
<dbReference type="EMBL" id="JMSN01000017">
    <property type="protein sequence ID" value="KDN51301.1"/>
    <property type="molecule type" value="Genomic_DNA"/>
</dbReference>